<evidence type="ECO:0000313" key="10">
    <source>
        <dbReference type="Proteomes" id="UP000040576"/>
    </source>
</evidence>
<dbReference type="EMBL" id="CCRF01000061">
    <property type="protein sequence ID" value="CEE01820.1"/>
    <property type="molecule type" value="Genomic_DNA"/>
</dbReference>
<dbReference type="Pfam" id="PF00892">
    <property type="entry name" value="EamA"/>
    <property type="match status" value="2"/>
</dbReference>
<evidence type="ECO:0000259" key="8">
    <source>
        <dbReference type="Pfam" id="PF00892"/>
    </source>
</evidence>
<dbReference type="Proteomes" id="UP000040576">
    <property type="component" value="Unassembled WGS sequence"/>
</dbReference>
<feature type="transmembrane region" description="Helical" evidence="7">
    <location>
        <begin position="68"/>
        <end position="92"/>
    </location>
</feature>
<keyword evidence="10" id="KW-1185">Reference proteome</keyword>
<sequence>MNKKYIADFTLLFVAFVWGTTFVVVQNAISFLQPHTFNAVRFFMAALLLSVWLVVFRRDEIKAINKKLLLSGMAIGFWLFIGYACQTIGLVYTTSSKAGFITGLSVVLVPLLSFFILKIKPGIYAIIGVSIATVGLYLLTMCGTAILNIGDLLVFFCAIGFAMQIIYTGKYSSQYPSLSLTIIQISFVAILSSVCAFLFEDWQKAIQPEILFQREVVIALMVTSFLATAFAFLVQTYFQKYTSATHTALIFATEPVFAALTAFLFAGERMSVGGIIGSIFILLGMIFAEFPSKRKKAAENTIQEKAV</sequence>
<keyword evidence="6 7" id="KW-0472">Membrane</keyword>
<feature type="transmembrane region" description="Helical" evidence="7">
    <location>
        <begin position="246"/>
        <end position="266"/>
    </location>
</feature>
<dbReference type="RefSeq" id="WP_034770553.1">
    <property type="nucleotide sequence ID" value="NZ_CCRF01000061.1"/>
</dbReference>
<feature type="transmembrane region" description="Helical" evidence="7">
    <location>
        <begin position="145"/>
        <end position="166"/>
    </location>
</feature>
<protein>
    <recommendedName>
        <fullName evidence="8">EamA domain-containing protein</fullName>
    </recommendedName>
</protein>
<evidence type="ECO:0000256" key="7">
    <source>
        <dbReference type="SAM" id="Phobius"/>
    </source>
</evidence>
<name>A0A090J1U5_9BACI</name>
<feature type="transmembrane region" description="Helical" evidence="7">
    <location>
        <begin position="122"/>
        <end position="139"/>
    </location>
</feature>
<evidence type="ECO:0000256" key="4">
    <source>
        <dbReference type="ARBA" id="ARBA00022692"/>
    </source>
</evidence>
<keyword evidence="4 7" id="KW-0812">Transmembrane</keyword>
<evidence type="ECO:0000256" key="2">
    <source>
        <dbReference type="ARBA" id="ARBA00007362"/>
    </source>
</evidence>
<reference evidence="9 10" key="1">
    <citation type="submission" date="2014-07" db="EMBL/GenBank/DDBJ databases">
        <authorList>
            <person name="Wibberg Daniel"/>
        </authorList>
    </citation>
    <scope>NUCLEOTIDE SEQUENCE [LARGE SCALE GENOMIC DNA]</scope>
</reference>
<feature type="domain" description="EamA" evidence="8">
    <location>
        <begin position="7"/>
        <end position="140"/>
    </location>
</feature>
<evidence type="ECO:0000256" key="3">
    <source>
        <dbReference type="ARBA" id="ARBA00022475"/>
    </source>
</evidence>
<evidence type="ECO:0000256" key="1">
    <source>
        <dbReference type="ARBA" id="ARBA00004651"/>
    </source>
</evidence>
<proteinExistence type="inferred from homology"/>
<evidence type="ECO:0000256" key="5">
    <source>
        <dbReference type="ARBA" id="ARBA00022989"/>
    </source>
</evidence>
<keyword evidence="3" id="KW-1003">Cell membrane</keyword>
<feature type="transmembrane region" description="Helical" evidence="7">
    <location>
        <begin position="39"/>
        <end position="56"/>
    </location>
</feature>
<feature type="domain" description="EamA" evidence="8">
    <location>
        <begin position="149"/>
        <end position="287"/>
    </location>
</feature>
<gene>
    <name evidence="9" type="ORF">BT1A1_1998</name>
</gene>
<feature type="transmembrane region" description="Helical" evidence="7">
    <location>
        <begin position="12"/>
        <end position="33"/>
    </location>
</feature>
<organism evidence="9 10">
    <name type="scientific">Caldibacillus thermoamylovorans</name>
    <dbReference type="NCBI Taxonomy" id="35841"/>
    <lineage>
        <taxon>Bacteria</taxon>
        <taxon>Bacillati</taxon>
        <taxon>Bacillota</taxon>
        <taxon>Bacilli</taxon>
        <taxon>Bacillales</taxon>
        <taxon>Bacillaceae</taxon>
        <taxon>Caldibacillus</taxon>
    </lineage>
</organism>
<dbReference type="InterPro" id="IPR037185">
    <property type="entry name" value="EmrE-like"/>
</dbReference>
<dbReference type="AlphaFoldDB" id="A0A090J1U5"/>
<dbReference type="PANTHER" id="PTHR42920">
    <property type="entry name" value="OS03G0707200 PROTEIN-RELATED"/>
    <property type="match status" value="1"/>
</dbReference>
<comment type="subcellular location">
    <subcellularLocation>
        <location evidence="1">Cell membrane</location>
        <topology evidence="1">Multi-pass membrane protein</topology>
    </subcellularLocation>
</comment>
<dbReference type="SUPFAM" id="SSF103481">
    <property type="entry name" value="Multidrug resistance efflux transporter EmrE"/>
    <property type="match status" value="2"/>
</dbReference>
<feature type="transmembrane region" description="Helical" evidence="7">
    <location>
        <begin position="178"/>
        <end position="199"/>
    </location>
</feature>
<feature type="transmembrane region" description="Helical" evidence="7">
    <location>
        <begin position="211"/>
        <end position="234"/>
    </location>
</feature>
<accession>A0A090J1U5</accession>
<evidence type="ECO:0000313" key="9">
    <source>
        <dbReference type="EMBL" id="CEE01820.1"/>
    </source>
</evidence>
<dbReference type="PANTHER" id="PTHR42920:SF5">
    <property type="entry name" value="EAMA DOMAIN-CONTAINING PROTEIN"/>
    <property type="match status" value="1"/>
</dbReference>
<dbReference type="InterPro" id="IPR051258">
    <property type="entry name" value="Diverse_Substrate_Transporter"/>
</dbReference>
<comment type="similarity">
    <text evidence="2">Belongs to the EamA transporter family.</text>
</comment>
<keyword evidence="5 7" id="KW-1133">Transmembrane helix</keyword>
<feature type="transmembrane region" description="Helical" evidence="7">
    <location>
        <begin position="98"/>
        <end position="117"/>
    </location>
</feature>
<dbReference type="InterPro" id="IPR000620">
    <property type="entry name" value="EamA_dom"/>
</dbReference>
<feature type="transmembrane region" description="Helical" evidence="7">
    <location>
        <begin position="272"/>
        <end position="290"/>
    </location>
</feature>
<evidence type="ECO:0000256" key="6">
    <source>
        <dbReference type="ARBA" id="ARBA00023136"/>
    </source>
</evidence>
<dbReference type="GO" id="GO:0005886">
    <property type="term" value="C:plasma membrane"/>
    <property type="evidence" value="ECO:0007669"/>
    <property type="project" value="UniProtKB-SubCell"/>
</dbReference>